<reference evidence="2" key="2">
    <citation type="journal article" date="2021" name="PeerJ">
        <title>Extensive microbial diversity within the chicken gut microbiome revealed by metagenomics and culture.</title>
        <authorList>
            <person name="Gilroy R."/>
            <person name="Ravi A."/>
            <person name="Getino M."/>
            <person name="Pursley I."/>
            <person name="Horton D.L."/>
            <person name="Alikhan N.F."/>
            <person name="Baker D."/>
            <person name="Gharbi K."/>
            <person name="Hall N."/>
            <person name="Watson M."/>
            <person name="Adriaenssens E.M."/>
            <person name="Foster-Nyarko E."/>
            <person name="Jarju S."/>
            <person name="Secka A."/>
            <person name="Antonio M."/>
            <person name="Oren A."/>
            <person name="Chaudhuri R.R."/>
            <person name="La Ragione R."/>
            <person name="Hildebrand F."/>
            <person name="Pallen M.J."/>
        </authorList>
    </citation>
    <scope>NUCLEOTIDE SEQUENCE</scope>
    <source>
        <strain evidence="2">9366</strain>
    </source>
</reference>
<feature type="transmembrane region" description="Helical" evidence="1">
    <location>
        <begin position="57"/>
        <end position="79"/>
    </location>
</feature>
<dbReference type="EMBL" id="DVNJ01000015">
    <property type="protein sequence ID" value="HIU62652.1"/>
    <property type="molecule type" value="Genomic_DNA"/>
</dbReference>
<protein>
    <submittedName>
        <fullName evidence="2">Uncharacterized protein</fullName>
    </submittedName>
</protein>
<sequence>MSEIQTIVIVVLQVVFALPAAFSLLLLFGVGGGMIAGFHEKPSDERAIENWKKVCRIAALPILLCMALIDASVCCFVLRHDLAGGLLMGAAVAEAVALVAIFNKSKKISLLIKMSKDEFWRESK</sequence>
<gene>
    <name evidence="2" type="ORF">IAB07_02650</name>
</gene>
<evidence type="ECO:0000313" key="2">
    <source>
        <dbReference type="EMBL" id="HIU62652.1"/>
    </source>
</evidence>
<comment type="caution">
    <text evidence="2">The sequence shown here is derived from an EMBL/GenBank/DDBJ whole genome shotgun (WGS) entry which is preliminary data.</text>
</comment>
<feature type="transmembrane region" description="Helical" evidence="1">
    <location>
        <begin position="85"/>
        <end position="103"/>
    </location>
</feature>
<organism evidence="2 3">
    <name type="scientific">Candidatus Caccalectryoclostridium excrementigallinarum</name>
    <dbReference type="NCBI Taxonomy" id="2840710"/>
    <lineage>
        <taxon>Bacteria</taxon>
        <taxon>Bacillati</taxon>
        <taxon>Bacillota</taxon>
        <taxon>Clostridia</taxon>
        <taxon>Christensenellales</taxon>
        <taxon>Christensenellaceae</taxon>
        <taxon>Christensenellaceae incertae sedis</taxon>
        <taxon>Candidatus Caccalectryoclostridium</taxon>
    </lineage>
</organism>
<keyword evidence="1" id="KW-0472">Membrane</keyword>
<feature type="transmembrane region" description="Helical" evidence="1">
    <location>
        <begin position="6"/>
        <end position="36"/>
    </location>
</feature>
<evidence type="ECO:0000313" key="3">
    <source>
        <dbReference type="Proteomes" id="UP000824145"/>
    </source>
</evidence>
<accession>A0A9D1MM76</accession>
<dbReference type="AlphaFoldDB" id="A0A9D1MM76"/>
<reference evidence="2" key="1">
    <citation type="submission" date="2020-10" db="EMBL/GenBank/DDBJ databases">
        <authorList>
            <person name="Gilroy R."/>
        </authorList>
    </citation>
    <scope>NUCLEOTIDE SEQUENCE</scope>
    <source>
        <strain evidence="2">9366</strain>
    </source>
</reference>
<dbReference type="Proteomes" id="UP000824145">
    <property type="component" value="Unassembled WGS sequence"/>
</dbReference>
<name>A0A9D1MM76_9FIRM</name>
<proteinExistence type="predicted"/>
<keyword evidence="1" id="KW-1133">Transmembrane helix</keyword>
<evidence type="ECO:0000256" key="1">
    <source>
        <dbReference type="SAM" id="Phobius"/>
    </source>
</evidence>
<keyword evidence="1" id="KW-0812">Transmembrane</keyword>